<dbReference type="Pfam" id="PF13020">
    <property type="entry name" value="NOV_C"/>
    <property type="match status" value="1"/>
</dbReference>
<name>A0A3A5L1S4_9HYPH</name>
<dbReference type="Proteomes" id="UP000272706">
    <property type="component" value="Unassembled WGS sequence"/>
</dbReference>
<gene>
    <name evidence="3" type="ORF">D3227_13260</name>
</gene>
<dbReference type="EMBL" id="QZWZ01000008">
    <property type="protein sequence ID" value="RJT39767.1"/>
    <property type="molecule type" value="Genomic_DNA"/>
</dbReference>
<evidence type="ECO:0000256" key="1">
    <source>
        <dbReference type="SAM" id="MobiDB-lite"/>
    </source>
</evidence>
<proteinExistence type="predicted"/>
<comment type="caution">
    <text evidence="3">The sequence shown here is derived from an EMBL/GenBank/DDBJ whole genome shotgun (WGS) entry which is preliminary data.</text>
</comment>
<sequence length="450" mass="50145">MPTRWTDDELKACVVSYLAMLSKEVAGEKYEKSAVRRHLTSGPLSGRSAPSIEWRMRNISSVLENRDHRYIPGYLPAANTGSDVSRRIEKILDEVAADDGRSVAASLPRMVFFNVGWMNKYQGMSPEDPTLGRHGYLREHAHGFESFNFLPEEGRVFGYQPRTDKIWLPRLGGSPKAETVEHVLVVWLATHPVSMTVLVVGWYKDATVYRTPIVRMPAQGDGAGQDEIPYTVEARAENATLLPATNRSFRAPTHHSMAGGLGQSPVWYGANDEFRERVWRYIQGIDRNLSLPKAPRRGRGGPPRNTDPELRRKVEKAAVKHATDYFTSNVGGGYDVESFELEGRGWDLEATRGDETLLIEVKGLSGNGGVCEFTPNEYAKSHHNDHRDRYVIYIVSDCLSNAPVASIFRFTERGAWEAADGRQLMVAPLVGARLTIVDSVASNTETDPAE</sequence>
<evidence type="ECO:0000313" key="3">
    <source>
        <dbReference type="EMBL" id="RJT39767.1"/>
    </source>
</evidence>
<evidence type="ECO:0000313" key="4">
    <source>
        <dbReference type="Proteomes" id="UP000272706"/>
    </source>
</evidence>
<organism evidence="3 4">
    <name type="scientific">Mesorhizobium waimense</name>
    <dbReference type="NCBI Taxonomy" id="1300307"/>
    <lineage>
        <taxon>Bacteria</taxon>
        <taxon>Pseudomonadati</taxon>
        <taxon>Pseudomonadota</taxon>
        <taxon>Alphaproteobacteria</taxon>
        <taxon>Hyphomicrobiales</taxon>
        <taxon>Phyllobacteriaceae</taxon>
        <taxon>Mesorhizobium</taxon>
    </lineage>
</organism>
<dbReference type="InterPro" id="IPR024975">
    <property type="entry name" value="NOV_C"/>
</dbReference>
<feature type="region of interest" description="Disordered" evidence="1">
    <location>
        <begin position="291"/>
        <end position="311"/>
    </location>
</feature>
<accession>A0A3A5L1S4</accession>
<dbReference type="AlphaFoldDB" id="A0A3A5L1S4"/>
<reference evidence="3 4" key="1">
    <citation type="submission" date="2018-09" db="EMBL/GenBank/DDBJ databases">
        <title>Mesorhizobium carmichaelinearum sp. nov. isolated from Carmichaelinea spp. root nodules in New Zealand.</title>
        <authorList>
            <person name="De Meyer S.E."/>
        </authorList>
    </citation>
    <scope>NUCLEOTIDE SEQUENCE [LARGE SCALE GENOMIC DNA]</scope>
    <source>
        <strain evidence="3 4">ICMP19557</strain>
    </source>
</reference>
<evidence type="ECO:0000259" key="2">
    <source>
        <dbReference type="Pfam" id="PF13020"/>
    </source>
</evidence>
<feature type="domain" description="Protein NO VEIN C-terminal" evidence="2">
    <location>
        <begin position="314"/>
        <end position="403"/>
    </location>
</feature>
<keyword evidence="4" id="KW-1185">Reference proteome</keyword>
<protein>
    <submittedName>
        <fullName evidence="3">DUF3883 domain-containing protein</fullName>
    </submittedName>
</protein>
<dbReference type="OrthoDB" id="9788621at2"/>